<dbReference type="Gene3D" id="3.20.20.80">
    <property type="entry name" value="Glycosidases"/>
    <property type="match status" value="1"/>
</dbReference>
<dbReference type="AlphaFoldDB" id="A0AAV9Z0D0"/>
<dbReference type="InterPro" id="IPR001000">
    <property type="entry name" value="GH10_dom"/>
</dbReference>
<proteinExistence type="inferred from homology"/>
<dbReference type="EC" id="3.2.1.8" evidence="5"/>
<dbReference type="InterPro" id="IPR035971">
    <property type="entry name" value="CBD_sf"/>
</dbReference>
<evidence type="ECO:0000256" key="7">
    <source>
        <dbReference type="ARBA" id="ARBA00022651"/>
    </source>
</evidence>
<feature type="signal peptide" evidence="14">
    <location>
        <begin position="1"/>
        <end position="19"/>
    </location>
</feature>
<dbReference type="SUPFAM" id="SSF57180">
    <property type="entry name" value="Cellulose-binding domain"/>
    <property type="match status" value="1"/>
</dbReference>
<reference evidence="17 18" key="1">
    <citation type="journal article" date="2024" name="J Genomics">
        <title>Draft genome sequencing and assembly of Favolaschia claudopus CIRM-BRFM 2984 isolated from oak limbs.</title>
        <authorList>
            <person name="Navarro D."/>
            <person name="Drula E."/>
            <person name="Chaduli D."/>
            <person name="Cazenave R."/>
            <person name="Ahrendt S."/>
            <person name="Wang J."/>
            <person name="Lipzen A."/>
            <person name="Daum C."/>
            <person name="Barry K."/>
            <person name="Grigoriev I.V."/>
            <person name="Favel A."/>
            <person name="Rosso M.N."/>
            <person name="Martin F."/>
        </authorList>
    </citation>
    <scope>NUCLEOTIDE SEQUENCE [LARGE SCALE GENOMIC DNA]</scope>
    <source>
        <strain evidence="17 18">CIRM-BRFM 2984</strain>
    </source>
</reference>
<dbReference type="Pfam" id="PF00734">
    <property type="entry name" value="CBM_1"/>
    <property type="match status" value="1"/>
</dbReference>
<evidence type="ECO:0000256" key="4">
    <source>
        <dbReference type="ARBA" id="ARBA00007495"/>
    </source>
</evidence>
<comment type="catalytic activity">
    <reaction evidence="1">
        <text>Endohydrolysis of (1-&gt;4)-beta-D-xylosidic linkages in xylans.</text>
        <dbReference type="EC" id="3.2.1.8"/>
    </reaction>
</comment>
<sequence length="396" mass="42446">MKLLGVVLLTTLPCAIAQAAVWTQCGGQGYTGPTVCANGSTCYYENAFFSNCMPEGTSSKGANDVATTVGGKLYFGTTVNHYQLNDAVYLDKLNDRSIFGQITPRILRWETTEAVQDFFTFEQGDAMIARAKQNGQIVRGPSCISYDQLPNWVNAGVANPGALMSALVKHCSTLIQHYAGQICERLSGTDSPVPFSKHSPHRLMGQPFTDDGFTRPVGFGLSSNLASTYIDTILSAARAADPLAKLYITTSGIDVPGPKLDSMINEIQWLQAHDIPIDGVGFKSHFVVGSVPSLESLVALYENFTVLGVEVAVTELDIRMGVAQPSAGILQQQKDYATVIAACRAVKACVGVTISDISDKYSSIPAQYPGLGYALPWDAKFNIKPAYDGIISGFSP</sequence>
<evidence type="ECO:0000256" key="11">
    <source>
        <dbReference type="ARBA" id="ARBA00023295"/>
    </source>
</evidence>
<evidence type="ECO:0000313" key="18">
    <source>
        <dbReference type="Proteomes" id="UP001362999"/>
    </source>
</evidence>
<dbReference type="EMBL" id="JAWWNJ010000263">
    <property type="protein sequence ID" value="KAK6966607.1"/>
    <property type="molecule type" value="Genomic_DNA"/>
</dbReference>
<dbReference type="SUPFAM" id="SSF51445">
    <property type="entry name" value="(Trans)glycosidases"/>
    <property type="match status" value="1"/>
</dbReference>
<comment type="similarity">
    <text evidence="4">Belongs to the glycosyl hydrolase 10 (cellulase F) family.</text>
</comment>
<dbReference type="SMART" id="SM00633">
    <property type="entry name" value="Glyco_10"/>
    <property type="match status" value="1"/>
</dbReference>
<evidence type="ECO:0000256" key="2">
    <source>
        <dbReference type="ARBA" id="ARBA00004613"/>
    </source>
</evidence>
<evidence type="ECO:0000256" key="9">
    <source>
        <dbReference type="ARBA" id="ARBA00022801"/>
    </source>
</evidence>
<dbReference type="InterPro" id="IPR000254">
    <property type="entry name" value="CBD"/>
</dbReference>
<name>A0AAV9Z0D0_9AGAR</name>
<protein>
    <recommendedName>
        <fullName evidence="5">endo-1,4-beta-xylanase</fullName>
        <ecNumber evidence="5">3.2.1.8</ecNumber>
    </recommendedName>
</protein>
<evidence type="ECO:0000256" key="6">
    <source>
        <dbReference type="ARBA" id="ARBA00022525"/>
    </source>
</evidence>
<keyword evidence="18" id="KW-1185">Reference proteome</keyword>
<dbReference type="PROSITE" id="PS51164">
    <property type="entry name" value="CBM1_2"/>
    <property type="match status" value="1"/>
</dbReference>
<comment type="caution">
    <text evidence="17">The sequence shown here is derived from an EMBL/GenBank/DDBJ whole genome shotgun (WGS) entry which is preliminary data.</text>
</comment>
<dbReference type="InterPro" id="IPR031158">
    <property type="entry name" value="GH10_AS"/>
</dbReference>
<keyword evidence="12" id="KW-0624">Polysaccharide degradation</keyword>
<evidence type="ECO:0000259" key="16">
    <source>
        <dbReference type="PROSITE" id="PS51760"/>
    </source>
</evidence>
<evidence type="ECO:0000256" key="10">
    <source>
        <dbReference type="ARBA" id="ARBA00023277"/>
    </source>
</evidence>
<dbReference type="InterPro" id="IPR017853">
    <property type="entry name" value="GH"/>
</dbReference>
<dbReference type="GO" id="GO:0031176">
    <property type="term" value="F:endo-1,4-beta-xylanase activity"/>
    <property type="evidence" value="ECO:0007669"/>
    <property type="project" value="UniProtKB-EC"/>
</dbReference>
<organism evidence="17 18">
    <name type="scientific">Favolaschia claudopus</name>
    <dbReference type="NCBI Taxonomy" id="2862362"/>
    <lineage>
        <taxon>Eukaryota</taxon>
        <taxon>Fungi</taxon>
        <taxon>Dikarya</taxon>
        <taxon>Basidiomycota</taxon>
        <taxon>Agaricomycotina</taxon>
        <taxon>Agaricomycetes</taxon>
        <taxon>Agaricomycetidae</taxon>
        <taxon>Agaricales</taxon>
        <taxon>Marasmiineae</taxon>
        <taxon>Mycenaceae</taxon>
        <taxon>Favolaschia</taxon>
    </lineage>
</organism>
<evidence type="ECO:0000259" key="15">
    <source>
        <dbReference type="PROSITE" id="PS51164"/>
    </source>
</evidence>
<dbReference type="Proteomes" id="UP001362999">
    <property type="component" value="Unassembled WGS sequence"/>
</dbReference>
<keyword evidence="11" id="KW-0326">Glycosidase</keyword>
<evidence type="ECO:0000256" key="13">
    <source>
        <dbReference type="PROSITE-ProRule" id="PRU10061"/>
    </source>
</evidence>
<evidence type="ECO:0000313" key="17">
    <source>
        <dbReference type="EMBL" id="KAK6966607.1"/>
    </source>
</evidence>
<evidence type="ECO:0000256" key="14">
    <source>
        <dbReference type="SAM" id="SignalP"/>
    </source>
</evidence>
<dbReference type="Pfam" id="PF00331">
    <property type="entry name" value="Glyco_hydro_10"/>
    <property type="match status" value="2"/>
</dbReference>
<evidence type="ECO:0000256" key="1">
    <source>
        <dbReference type="ARBA" id="ARBA00000681"/>
    </source>
</evidence>
<dbReference type="GO" id="GO:0030248">
    <property type="term" value="F:cellulose binding"/>
    <property type="evidence" value="ECO:0007669"/>
    <property type="project" value="InterPro"/>
</dbReference>
<keyword evidence="9" id="KW-0378">Hydrolase</keyword>
<dbReference type="PANTHER" id="PTHR31490:SF35">
    <property type="entry name" value="ENDO-1,4-BETA-XYLANASE"/>
    <property type="match status" value="1"/>
</dbReference>
<feature type="chain" id="PRO_5043407218" description="endo-1,4-beta-xylanase" evidence="14">
    <location>
        <begin position="20"/>
        <end position="396"/>
    </location>
</feature>
<comment type="pathway">
    <text evidence="3">Glycan degradation; xylan degradation.</text>
</comment>
<dbReference type="GO" id="GO:0005576">
    <property type="term" value="C:extracellular region"/>
    <property type="evidence" value="ECO:0007669"/>
    <property type="project" value="UniProtKB-SubCell"/>
</dbReference>
<evidence type="ECO:0000256" key="5">
    <source>
        <dbReference type="ARBA" id="ARBA00012590"/>
    </source>
</evidence>
<keyword evidence="6" id="KW-0964">Secreted</keyword>
<evidence type="ECO:0000256" key="12">
    <source>
        <dbReference type="ARBA" id="ARBA00023326"/>
    </source>
</evidence>
<dbReference type="PROSITE" id="PS51760">
    <property type="entry name" value="GH10_2"/>
    <property type="match status" value="1"/>
</dbReference>
<dbReference type="PROSITE" id="PS00591">
    <property type="entry name" value="GH10_1"/>
    <property type="match status" value="1"/>
</dbReference>
<gene>
    <name evidence="17" type="ORF">R3P38DRAFT_3515199</name>
</gene>
<evidence type="ECO:0000256" key="3">
    <source>
        <dbReference type="ARBA" id="ARBA00004851"/>
    </source>
</evidence>
<keyword evidence="7" id="KW-0858">Xylan degradation</keyword>
<dbReference type="InterPro" id="IPR044846">
    <property type="entry name" value="GH10"/>
</dbReference>
<dbReference type="SMART" id="SM00236">
    <property type="entry name" value="fCBD"/>
    <property type="match status" value="1"/>
</dbReference>
<feature type="domain" description="CBM1" evidence="15">
    <location>
        <begin position="17"/>
        <end position="53"/>
    </location>
</feature>
<comment type="subcellular location">
    <subcellularLocation>
        <location evidence="2">Secreted</location>
    </subcellularLocation>
</comment>
<dbReference type="PANTHER" id="PTHR31490">
    <property type="entry name" value="GLYCOSYL HYDROLASE"/>
    <property type="match status" value="1"/>
</dbReference>
<feature type="domain" description="GH10" evidence="16">
    <location>
        <begin position="59"/>
        <end position="393"/>
    </location>
</feature>
<evidence type="ECO:0000256" key="8">
    <source>
        <dbReference type="ARBA" id="ARBA00022729"/>
    </source>
</evidence>
<dbReference type="GO" id="GO:0045493">
    <property type="term" value="P:xylan catabolic process"/>
    <property type="evidence" value="ECO:0007669"/>
    <property type="project" value="UniProtKB-KW"/>
</dbReference>
<keyword evidence="8 14" id="KW-0732">Signal</keyword>
<accession>A0AAV9Z0D0</accession>
<keyword evidence="10" id="KW-0119">Carbohydrate metabolism</keyword>
<feature type="active site" description="Nucleophile" evidence="13">
    <location>
        <position position="315"/>
    </location>
</feature>